<protein>
    <recommendedName>
        <fullName evidence="9">Phosphate-starvation-inducible PsiE family protein</fullName>
    </recommendedName>
</protein>
<evidence type="ECO:0000256" key="5">
    <source>
        <dbReference type="ARBA" id="ARBA00023136"/>
    </source>
</evidence>
<feature type="transmembrane region" description="Helical" evidence="6">
    <location>
        <begin position="122"/>
        <end position="142"/>
    </location>
</feature>
<accession>A0ABY2UKL0</accession>
<evidence type="ECO:0008006" key="9">
    <source>
        <dbReference type="Google" id="ProtNLM"/>
    </source>
</evidence>
<evidence type="ECO:0000256" key="3">
    <source>
        <dbReference type="ARBA" id="ARBA00022692"/>
    </source>
</evidence>
<reference evidence="7 8" key="1">
    <citation type="submission" date="2019-05" db="EMBL/GenBank/DDBJ databases">
        <title>Microbulbifer harenosus sp. nov., an alginate-degrading bacterium isolated from coastal sand.</title>
        <authorList>
            <person name="Huang H."/>
            <person name="Mo K."/>
            <person name="Bao S."/>
        </authorList>
    </citation>
    <scope>NUCLEOTIDE SEQUENCE [LARGE SCALE GENOMIC DNA]</scope>
    <source>
        <strain evidence="7 8">HB161719</strain>
    </source>
</reference>
<evidence type="ECO:0000313" key="7">
    <source>
        <dbReference type="EMBL" id="TLM78788.1"/>
    </source>
</evidence>
<comment type="caution">
    <text evidence="7">The sequence shown here is derived from an EMBL/GenBank/DDBJ whole genome shotgun (WGS) entry which is preliminary data.</text>
</comment>
<dbReference type="Pfam" id="PF06146">
    <property type="entry name" value="PsiE"/>
    <property type="match status" value="1"/>
</dbReference>
<name>A0ABY2UKL0_9GAMM</name>
<keyword evidence="2" id="KW-1003">Cell membrane</keyword>
<gene>
    <name evidence="7" type="ORF">FDY93_05750</name>
</gene>
<dbReference type="InterPro" id="IPR020948">
    <property type="entry name" value="P_starv_induced_PsiE-like"/>
</dbReference>
<feature type="transmembrane region" description="Helical" evidence="6">
    <location>
        <begin position="28"/>
        <end position="49"/>
    </location>
</feature>
<keyword evidence="5 6" id="KW-0472">Membrane</keyword>
<keyword evidence="3 6" id="KW-0812">Transmembrane</keyword>
<feature type="transmembrane region" description="Helical" evidence="6">
    <location>
        <begin position="96"/>
        <end position="116"/>
    </location>
</feature>
<evidence type="ECO:0000256" key="6">
    <source>
        <dbReference type="SAM" id="Phobius"/>
    </source>
</evidence>
<comment type="subcellular location">
    <subcellularLocation>
        <location evidence="1">Cell membrane</location>
        <topology evidence="1">Multi-pass membrane protein</topology>
    </subcellularLocation>
</comment>
<organism evidence="7 8">
    <name type="scientific">Microbulbifer harenosus</name>
    <dbReference type="NCBI Taxonomy" id="2576840"/>
    <lineage>
        <taxon>Bacteria</taxon>
        <taxon>Pseudomonadati</taxon>
        <taxon>Pseudomonadota</taxon>
        <taxon>Gammaproteobacteria</taxon>
        <taxon>Cellvibrionales</taxon>
        <taxon>Microbulbiferaceae</taxon>
        <taxon>Microbulbifer</taxon>
    </lineage>
</organism>
<proteinExistence type="predicted"/>
<dbReference type="EMBL" id="VANI01000005">
    <property type="protein sequence ID" value="TLM78788.1"/>
    <property type="molecule type" value="Genomic_DNA"/>
</dbReference>
<dbReference type="Proteomes" id="UP000306791">
    <property type="component" value="Unassembled WGS sequence"/>
</dbReference>
<keyword evidence="8" id="KW-1185">Reference proteome</keyword>
<evidence type="ECO:0000256" key="2">
    <source>
        <dbReference type="ARBA" id="ARBA00022475"/>
    </source>
</evidence>
<feature type="transmembrane region" description="Helical" evidence="6">
    <location>
        <begin position="69"/>
        <end position="89"/>
    </location>
</feature>
<sequence>MIHEELPAEHEDPLIRVLHIIIRASVRFLAVLMALVIIWSVADVVWVLYQRLRAEPVLLLNHNDLFDVFGAIMLVLISIEIFINIRLYLGSNVIPIQLVVATALMAIARKVIVLDLDETGPIYILGIAAAVLALGITYWLVAKKETLTYGERRSLLEDKDT</sequence>
<keyword evidence="4 6" id="KW-1133">Transmembrane helix</keyword>
<evidence type="ECO:0000313" key="8">
    <source>
        <dbReference type="Proteomes" id="UP000306791"/>
    </source>
</evidence>
<evidence type="ECO:0000256" key="4">
    <source>
        <dbReference type="ARBA" id="ARBA00022989"/>
    </source>
</evidence>
<evidence type="ECO:0000256" key="1">
    <source>
        <dbReference type="ARBA" id="ARBA00004651"/>
    </source>
</evidence>